<keyword evidence="3" id="KW-1185">Reference proteome</keyword>
<dbReference type="AlphaFoldDB" id="A0A2T0RDW6"/>
<reference evidence="2 3" key="1">
    <citation type="submission" date="2018-03" db="EMBL/GenBank/DDBJ databases">
        <title>Genomic Encyclopedia of Archaeal and Bacterial Type Strains, Phase II (KMG-II): from individual species to whole genera.</title>
        <authorList>
            <person name="Goeker M."/>
        </authorList>
    </citation>
    <scope>NUCLEOTIDE SEQUENCE [LARGE SCALE GENOMIC DNA]</scope>
    <source>
        <strain evidence="2 3">DSM 45348</strain>
    </source>
</reference>
<dbReference type="GO" id="GO:0008757">
    <property type="term" value="F:S-adenosylmethionine-dependent methyltransferase activity"/>
    <property type="evidence" value="ECO:0007669"/>
    <property type="project" value="InterPro"/>
</dbReference>
<protein>
    <recommendedName>
        <fullName evidence="1">Methyltransferase type 11 domain-containing protein</fullName>
    </recommendedName>
</protein>
<evidence type="ECO:0000259" key="1">
    <source>
        <dbReference type="Pfam" id="PF08241"/>
    </source>
</evidence>
<dbReference type="EMBL" id="PVZG01000035">
    <property type="protein sequence ID" value="PRY19329.1"/>
    <property type="molecule type" value="Genomic_DNA"/>
</dbReference>
<gene>
    <name evidence="2" type="ORF">CLV70_13533</name>
</gene>
<dbReference type="Gene3D" id="3.40.50.150">
    <property type="entry name" value="Vaccinia Virus protein VP39"/>
    <property type="match status" value="1"/>
</dbReference>
<dbReference type="InterPro" id="IPR013216">
    <property type="entry name" value="Methyltransf_11"/>
</dbReference>
<dbReference type="Pfam" id="PF08241">
    <property type="entry name" value="Methyltransf_11"/>
    <property type="match status" value="1"/>
</dbReference>
<proteinExistence type="predicted"/>
<accession>A0A2T0RDW6</accession>
<feature type="domain" description="Methyltransferase type 11" evidence="1">
    <location>
        <begin position="55"/>
        <end position="131"/>
    </location>
</feature>
<evidence type="ECO:0000313" key="3">
    <source>
        <dbReference type="Proteomes" id="UP000239209"/>
    </source>
</evidence>
<dbReference type="RefSeq" id="WP_170148702.1">
    <property type="nucleotide sequence ID" value="NZ_PVZG01000035.1"/>
</dbReference>
<organism evidence="2 3">
    <name type="scientific">Pseudosporangium ferrugineum</name>
    <dbReference type="NCBI Taxonomy" id="439699"/>
    <lineage>
        <taxon>Bacteria</taxon>
        <taxon>Bacillati</taxon>
        <taxon>Actinomycetota</taxon>
        <taxon>Actinomycetes</taxon>
        <taxon>Micromonosporales</taxon>
        <taxon>Micromonosporaceae</taxon>
        <taxon>Pseudosporangium</taxon>
    </lineage>
</organism>
<dbReference type="InterPro" id="IPR052939">
    <property type="entry name" value="23S_rRNA_MeTrnsfrase_RlmA"/>
</dbReference>
<dbReference type="Proteomes" id="UP000239209">
    <property type="component" value="Unassembled WGS sequence"/>
</dbReference>
<sequence>MRSGRLYDQLVGEAVGVPITGWEFAWLDGRAVGSDPSWSYPSLARSLLRRAHGVLDLDTGGGELLAELAPLPSHTVAVESWAPNVPVARDRLAPYGVSVVTELPGGEEEFDVVLSRHGRLPAEDIARLLRRGGTVLSQQVGSDDLADLNAELGAPPPAPQRWTAATAVAALEAAGLEVTDVREERPPLTFHDVGAIVYQLRAVPWQVRDFSPERYERALRRIDGVIRTQGQFTATAHRFLVRASRG</sequence>
<comment type="caution">
    <text evidence="2">The sequence shown here is derived from an EMBL/GenBank/DDBJ whole genome shotgun (WGS) entry which is preliminary data.</text>
</comment>
<evidence type="ECO:0000313" key="2">
    <source>
        <dbReference type="EMBL" id="PRY19329.1"/>
    </source>
</evidence>
<dbReference type="PANTHER" id="PTHR43460">
    <property type="entry name" value="METHYLTRANSFERASE"/>
    <property type="match status" value="1"/>
</dbReference>
<dbReference type="SUPFAM" id="SSF53335">
    <property type="entry name" value="S-adenosyl-L-methionine-dependent methyltransferases"/>
    <property type="match status" value="1"/>
</dbReference>
<name>A0A2T0RDW6_9ACTN</name>
<dbReference type="PANTHER" id="PTHR43460:SF1">
    <property type="entry name" value="METHYLTRANSFERASE TYPE 11 DOMAIN-CONTAINING PROTEIN"/>
    <property type="match status" value="1"/>
</dbReference>
<dbReference type="InterPro" id="IPR029063">
    <property type="entry name" value="SAM-dependent_MTases_sf"/>
</dbReference>